<reference evidence="1 2" key="1">
    <citation type="submission" date="2016-01" db="EMBL/GenBank/DDBJ databases">
        <title>Draft Genome Sequences of Seven Thermophilic Sporeformers Isolated from Foods.</title>
        <authorList>
            <person name="Berendsen E.M."/>
            <person name="Wells-Bennik M.H."/>
            <person name="Krawcyk A.O."/>
            <person name="De Jong A."/>
            <person name="Holsappel S."/>
            <person name="Eijlander R.T."/>
            <person name="Kuipers O.P."/>
        </authorList>
    </citation>
    <scope>NUCLEOTIDE SEQUENCE [LARGE SCALE GENOMIC DNA]</scope>
    <source>
        <strain evidence="1 2">B4110</strain>
    </source>
</reference>
<accession>A0A150N035</accession>
<organism evidence="1 2">
    <name type="scientific">Parageobacillus toebii</name>
    <dbReference type="NCBI Taxonomy" id="153151"/>
    <lineage>
        <taxon>Bacteria</taxon>
        <taxon>Bacillati</taxon>
        <taxon>Bacillota</taxon>
        <taxon>Bacilli</taxon>
        <taxon>Bacillales</taxon>
        <taxon>Anoxybacillaceae</taxon>
        <taxon>Parageobacillus</taxon>
    </lineage>
</organism>
<dbReference type="AlphaFoldDB" id="A0A150N035"/>
<protein>
    <submittedName>
        <fullName evidence="1">Uncharacterized protein</fullName>
    </submittedName>
</protein>
<evidence type="ECO:0000313" key="1">
    <source>
        <dbReference type="EMBL" id="KYD30074.1"/>
    </source>
</evidence>
<gene>
    <name evidence="1" type="ORF">B4110_2227</name>
</gene>
<name>A0A150N035_9BACL</name>
<proteinExistence type="predicted"/>
<dbReference type="Proteomes" id="UP000075324">
    <property type="component" value="Unassembled WGS sequence"/>
</dbReference>
<dbReference type="EMBL" id="LQYW01000059">
    <property type="protein sequence ID" value="KYD30074.1"/>
    <property type="molecule type" value="Genomic_DNA"/>
</dbReference>
<sequence length="38" mass="4659">MLLIFSYERVRYVYHVSIWTRIFSFMDTALIKVLNQTC</sequence>
<evidence type="ECO:0000313" key="2">
    <source>
        <dbReference type="Proteomes" id="UP000075324"/>
    </source>
</evidence>
<comment type="caution">
    <text evidence="1">The sequence shown here is derived from an EMBL/GenBank/DDBJ whole genome shotgun (WGS) entry which is preliminary data.</text>
</comment>